<evidence type="ECO:0000313" key="11">
    <source>
        <dbReference type="Proteomes" id="UP001238088"/>
    </source>
</evidence>
<feature type="transmembrane region" description="Helical" evidence="7">
    <location>
        <begin position="316"/>
        <end position="337"/>
    </location>
</feature>
<evidence type="ECO:0000259" key="8">
    <source>
        <dbReference type="PROSITE" id="PS50893"/>
    </source>
</evidence>
<evidence type="ECO:0000256" key="2">
    <source>
        <dbReference type="ARBA" id="ARBA00022692"/>
    </source>
</evidence>
<dbReference type="InterPro" id="IPR003593">
    <property type="entry name" value="AAA+_ATPase"/>
</dbReference>
<feature type="transmembrane region" description="Helical" evidence="7">
    <location>
        <begin position="130"/>
        <end position="147"/>
    </location>
</feature>
<dbReference type="InterPro" id="IPR036640">
    <property type="entry name" value="ABC1_TM_sf"/>
</dbReference>
<protein>
    <submittedName>
        <fullName evidence="10">ATP-binding cassette subfamily B protein</fullName>
    </submittedName>
</protein>
<evidence type="ECO:0000256" key="7">
    <source>
        <dbReference type="SAM" id="Phobius"/>
    </source>
</evidence>
<dbReference type="RefSeq" id="WP_307478487.1">
    <property type="nucleotide sequence ID" value="NZ_JAUSUB010000031.1"/>
</dbReference>
<name>A0ABU0ANW5_9BACI</name>
<dbReference type="SMART" id="SM00382">
    <property type="entry name" value="AAA"/>
    <property type="match status" value="1"/>
</dbReference>
<evidence type="ECO:0000256" key="3">
    <source>
        <dbReference type="ARBA" id="ARBA00022741"/>
    </source>
</evidence>
<dbReference type="PANTHER" id="PTHR24221">
    <property type="entry name" value="ATP-BINDING CASSETTE SUB-FAMILY B"/>
    <property type="match status" value="1"/>
</dbReference>
<dbReference type="PROSITE" id="PS00211">
    <property type="entry name" value="ABC_TRANSPORTER_1"/>
    <property type="match status" value="1"/>
</dbReference>
<organism evidence="10 11">
    <name type="scientific">Cytobacillus purgationiresistens</name>
    <dbReference type="NCBI Taxonomy" id="863449"/>
    <lineage>
        <taxon>Bacteria</taxon>
        <taxon>Bacillati</taxon>
        <taxon>Bacillota</taxon>
        <taxon>Bacilli</taxon>
        <taxon>Bacillales</taxon>
        <taxon>Bacillaceae</taxon>
        <taxon>Cytobacillus</taxon>
    </lineage>
</organism>
<feature type="domain" description="ABC transmembrane type-1" evidence="9">
    <location>
        <begin position="22"/>
        <end position="379"/>
    </location>
</feature>
<dbReference type="SUPFAM" id="SSF52540">
    <property type="entry name" value="P-loop containing nucleoside triphosphate hydrolases"/>
    <property type="match status" value="1"/>
</dbReference>
<proteinExistence type="predicted"/>
<evidence type="ECO:0000256" key="1">
    <source>
        <dbReference type="ARBA" id="ARBA00004651"/>
    </source>
</evidence>
<keyword evidence="6 7" id="KW-0472">Membrane</keyword>
<dbReference type="Proteomes" id="UP001238088">
    <property type="component" value="Unassembled WGS sequence"/>
</dbReference>
<feature type="transmembrane region" description="Helical" evidence="7">
    <location>
        <begin position="21"/>
        <end position="42"/>
    </location>
</feature>
<evidence type="ECO:0000313" key="10">
    <source>
        <dbReference type="EMBL" id="MDQ0272957.1"/>
    </source>
</evidence>
<keyword evidence="4 10" id="KW-0067">ATP-binding</keyword>
<dbReference type="InterPro" id="IPR003439">
    <property type="entry name" value="ABC_transporter-like_ATP-bd"/>
</dbReference>
<dbReference type="InterPro" id="IPR011527">
    <property type="entry name" value="ABC1_TM_dom"/>
</dbReference>
<keyword evidence="5 7" id="KW-1133">Transmembrane helix</keyword>
<keyword evidence="3" id="KW-0547">Nucleotide-binding</keyword>
<feature type="transmembrane region" description="Helical" evidence="7">
    <location>
        <begin position="204"/>
        <end position="228"/>
    </location>
</feature>
<dbReference type="EMBL" id="JAUSUB010000031">
    <property type="protein sequence ID" value="MDQ0272957.1"/>
    <property type="molecule type" value="Genomic_DNA"/>
</dbReference>
<dbReference type="SUPFAM" id="SSF90123">
    <property type="entry name" value="ABC transporter transmembrane region"/>
    <property type="match status" value="1"/>
</dbReference>
<evidence type="ECO:0000256" key="4">
    <source>
        <dbReference type="ARBA" id="ARBA00022840"/>
    </source>
</evidence>
<comment type="caution">
    <text evidence="10">The sequence shown here is derived from an EMBL/GenBank/DDBJ whole genome shotgun (WGS) entry which is preliminary data.</text>
</comment>
<dbReference type="Gene3D" id="1.20.1560.10">
    <property type="entry name" value="ABC transporter type 1, transmembrane domain"/>
    <property type="match status" value="1"/>
</dbReference>
<dbReference type="PROSITE" id="PS50929">
    <property type="entry name" value="ABC_TM1F"/>
    <property type="match status" value="1"/>
</dbReference>
<feature type="transmembrane region" description="Helical" evidence="7">
    <location>
        <begin position="234"/>
        <end position="252"/>
    </location>
</feature>
<evidence type="ECO:0000259" key="9">
    <source>
        <dbReference type="PROSITE" id="PS50929"/>
    </source>
</evidence>
<gene>
    <name evidence="10" type="ORF">J2S17_004851</name>
</gene>
<feature type="domain" description="ABC transporter" evidence="8">
    <location>
        <begin position="411"/>
        <end position="644"/>
    </location>
</feature>
<sequence length="654" mass="75022">MTNLKTINILYNYATMYKKKFILAFLILILSTVCVISGPVIIKKIIDDHINGVMNYSWYMSNSNENLTTKNIQYNEYFFIREDWVDSPNSSWEKVDIQKIDNQYSVTNNGSQLYSIDTIHPFYSYEYKPIGILLGIFLLLILLGNLLKVLQEYYFNTTAIDAVRRIRLDLFKKIHNTPIKFIDQTTSGQLITQVSHDTEEIKRLYINFISTYVVNIVTLIGIFIFMFILDVKLALFALFLLPFYFFAGFLHVKYSKRFVTEVRIKVAEINTLFKEIVSGISIIKAFNSEKTFQDQFAKLNQDRYISNLKQIQVEKLSGWNIVDLLKTLFFAFIIWYFGTKYLSTENVISVGVMYAFLDYISRMVNPMVSMLEQLSEVQRAVVSADKSLVLLNYESVIDNPDYHKPFQMGSIIFKNVSFSYDDKQDVLKQTSFDIQPGETVAIVGKTGSGKSTIINLLLKFYKANRGNVTIDGVDINEYSTQELRKNIGYVSQDPHIFAGDLFFNIGLYNQNNHDQIITAAKIVGADKFISEMPLGYHTVLSERGSELSSGQKQLITFARAIVNNPSILILDEATAKIDSESEEDISTALNKIVSGRTTIIIAHRLNTIKNSDKIIVMDNGQVVEEGRHEELINKKEYYYRLYTLQKISKEALAT</sequence>
<reference evidence="10 11" key="1">
    <citation type="submission" date="2023-07" db="EMBL/GenBank/DDBJ databases">
        <title>Genomic Encyclopedia of Type Strains, Phase IV (KMG-IV): sequencing the most valuable type-strain genomes for metagenomic binning, comparative biology and taxonomic classification.</title>
        <authorList>
            <person name="Goeker M."/>
        </authorList>
    </citation>
    <scope>NUCLEOTIDE SEQUENCE [LARGE SCALE GENOMIC DNA]</scope>
    <source>
        <strain evidence="10 11">DSM 23494</strain>
    </source>
</reference>
<keyword evidence="2 7" id="KW-0812">Transmembrane</keyword>
<dbReference type="PANTHER" id="PTHR24221:SF430">
    <property type="entry name" value="MULTIDRUG RESISTANCE ABC TRANSPORTER ATP-BINDING_PERMEASE PROTEIN YHEH-RELATED"/>
    <property type="match status" value="1"/>
</dbReference>
<dbReference type="Pfam" id="PF00005">
    <property type="entry name" value="ABC_tran"/>
    <property type="match status" value="1"/>
</dbReference>
<keyword evidence="11" id="KW-1185">Reference proteome</keyword>
<dbReference type="Gene3D" id="3.40.50.300">
    <property type="entry name" value="P-loop containing nucleotide triphosphate hydrolases"/>
    <property type="match status" value="1"/>
</dbReference>
<dbReference type="InterPro" id="IPR027417">
    <property type="entry name" value="P-loop_NTPase"/>
</dbReference>
<dbReference type="InterPro" id="IPR017871">
    <property type="entry name" value="ABC_transporter-like_CS"/>
</dbReference>
<dbReference type="CDD" id="cd18544">
    <property type="entry name" value="ABC_6TM_TmrA_like"/>
    <property type="match status" value="1"/>
</dbReference>
<comment type="subcellular location">
    <subcellularLocation>
        <location evidence="1">Cell membrane</location>
        <topology evidence="1">Multi-pass membrane protein</topology>
    </subcellularLocation>
</comment>
<dbReference type="PROSITE" id="PS50893">
    <property type="entry name" value="ABC_TRANSPORTER_2"/>
    <property type="match status" value="1"/>
</dbReference>
<dbReference type="InterPro" id="IPR039421">
    <property type="entry name" value="Type_1_exporter"/>
</dbReference>
<accession>A0ABU0ANW5</accession>
<dbReference type="Pfam" id="PF00664">
    <property type="entry name" value="ABC_membrane"/>
    <property type="match status" value="1"/>
</dbReference>
<evidence type="ECO:0000256" key="5">
    <source>
        <dbReference type="ARBA" id="ARBA00022989"/>
    </source>
</evidence>
<dbReference type="GO" id="GO:0005524">
    <property type="term" value="F:ATP binding"/>
    <property type="evidence" value="ECO:0007669"/>
    <property type="project" value="UniProtKB-KW"/>
</dbReference>
<evidence type="ECO:0000256" key="6">
    <source>
        <dbReference type="ARBA" id="ARBA00023136"/>
    </source>
</evidence>